<dbReference type="InterPro" id="IPR055464">
    <property type="entry name" value="DUF7036"/>
</dbReference>
<sequence length="469" mass="50289">MGKSEPELPINLLQHHQNQNHNHHHHRFSRVFSRIAQFFTFKCVFILLLSVSVSLSAIFSLFHFHHRQSGFDAKDSIKNSATVKAFFRLEKPVSLLLPQITRLEYDIYNEIAVPYTQVAILSMHESGASNSTDVVFGVLSKPMNSPINPVSLLLLRSSLVDLFTQRSNLTLTSSVFGMPSSFEILKFPGGVTIIPKLSPSVGMLPQVLFNFTLRNSLHDIEENFIQLKEQLESGLQLMPYESVFVQVTNKDGSTQKPPVTVQASVVSNLGSLEAPRLKQLAEEITGSPPAKNLGLDNTVFGKVKEISLSSYLFHTLDAPTPSPSPAPSPDQNDPVGSTVVPSPATSPSPDSLHLPPCSNCDAASPSPENEPNQSLPPLSSSPAPATDPYCGGSDPSPSAAPGPGSGPSYDALPPPTPTPSSPPPMNPRSRMAPDLSPLPAVSYGSRPHPENGNRKGLAPSPLAASPSSS</sequence>
<evidence type="ECO:0000256" key="2">
    <source>
        <dbReference type="SAM" id="Phobius"/>
    </source>
</evidence>
<protein>
    <recommendedName>
        <fullName evidence="3">DUF7036 domain-containing protein</fullName>
    </recommendedName>
</protein>
<reference evidence="4" key="1">
    <citation type="submission" date="2023-03" db="EMBL/GenBank/DDBJ databases">
        <title>Chromosome-scale reference genome and RAD-based genetic map of yellow starthistle (Centaurea solstitialis) reveal putative structural variation and QTLs associated with invader traits.</title>
        <authorList>
            <person name="Reatini B."/>
            <person name="Cang F.A."/>
            <person name="Jiang Q."/>
            <person name="Mckibben M.T.W."/>
            <person name="Barker M.S."/>
            <person name="Rieseberg L.H."/>
            <person name="Dlugosch K.M."/>
        </authorList>
    </citation>
    <scope>NUCLEOTIDE SEQUENCE</scope>
    <source>
        <strain evidence="4">CAN-66</strain>
        <tissue evidence="4">Leaf</tissue>
    </source>
</reference>
<dbReference type="Proteomes" id="UP001172457">
    <property type="component" value="Chromosome 4"/>
</dbReference>
<dbReference type="EMBL" id="JARYMX010000004">
    <property type="protein sequence ID" value="KAJ9552249.1"/>
    <property type="molecule type" value="Genomic_DNA"/>
</dbReference>
<dbReference type="PANTHER" id="PTHR33826:SF4">
    <property type="entry name" value="F20B24.21"/>
    <property type="match status" value="1"/>
</dbReference>
<feature type="non-terminal residue" evidence="4">
    <location>
        <position position="1"/>
    </location>
</feature>
<accession>A0AA38T2A4</accession>
<organism evidence="4 5">
    <name type="scientific">Centaurea solstitialis</name>
    <name type="common">yellow star-thistle</name>
    <dbReference type="NCBI Taxonomy" id="347529"/>
    <lineage>
        <taxon>Eukaryota</taxon>
        <taxon>Viridiplantae</taxon>
        <taxon>Streptophyta</taxon>
        <taxon>Embryophyta</taxon>
        <taxon>Tracheophyta</taxon>
        <taxon>Spermatophyta</taxon>
        <taxon>Magnoliopsida</taxon>
        <taxon>eudicotyledons</taxon>
        <taxon>Gunneridae</taxon>
        <taxon>Pentapetalae</taxon>
        <taxon>asterids</taxon>
        <taxon>campanulids</taxon>
        <taxon>Asterales</taxon>
        <taxon>Asteraceae</taxon>
        <taxon>Carduoideae</taxon>
        <taxon>Cardueae</taxon>
        <taxon>Centaureinae</taxon>
        <taxon>Centaurea</taxon>
    </lineage>
</organism>
<evidence type="ECO:0000256" key="1">
    <source>
        <dbReference type="SAM" id="MobiDB-lite"/>
    </source>
</evidence>
<keyword evidence="2" id="KW-0472">Membrane</keyword>
<feature type="compositionally biased region" description="Low complexity" evidence="1">
    <location>
        <begin position="334"/>
        <end position="351"/>
    </location>
</feature>
<dbReference type="AlphaFoldDB" id="A0AA38T2A4"/>
<feature type="domain" description="DUF7036" evidence="3">
    <location>
        <begin position="87"/>
        <end position="177"/>
    </location>
</feature>
<feature type="transmembrane region" description="Helical" evidence="2">
    <location>
        <begin position="39"/>
        <end position="62"/>
    </location>
</feature>
<dbReference type="Pfam" id="PF23041">
    <property type="entry name" value="DUF7036"/>
    <property type="match status" value="2"/>
</dbReference>
<name>A0AA38T2A4_9ASTR</name>
<proteinExistence type="predicted"/>
<evidence type="ECO:0000313" key="5">
    <source>
        <dbReference type="Proteomes" id="UP001172457"/>
    </source>
</evidence>
<feature type="compositionally biased region" description="Low complexity" evidence="1">
    <location>
        <begin position="391"/>
        <end position="408"/>
    </location>
</feature>
<dbReference type="PANTHER" id="PTHR33826">
    <property type="entry name" value="F20B24.21"/>
    <property type="match status" value="1"/>
</dbReference>
<comment type="caution">
    <text evidence="4">The sequence shown here is derived from an EMBL/GenBank/DDBJ whole genome shotgun (WGS) entry which is preliminary data.</text>
</comment>
<keyword evidence="5" id="KW-1185">Reference proteome</keyword>
<keyword evidence="2" id="KW-0812">Transmembrane</keyword>
<keyword evidence="2" id="KW-1133">Transmembrane helix</keyword>
<feature type="region of interest" description="Disordered" evidence="1">
    <location>
        <begin position="319"/>
        <end position="469"/>
    </location>
</feature>
<feature type="compositionally biased region" description="Pro residues" evidence="1">
    <location>
        <begin position="412"/>
        <end position="426"/>
    </location>
</feature>
<evidence type="ECO:0000313" key="4">
    <source>
        <dbReference type="EMBL" id="KAJ9552249.1"/>
    </source>
</evidence>
<feature type="compositionally biased region" description="Low complexity" evidence="1">
    <location>
        <begin position="457"/>
        <end position="469"/>
    </location>
</feature>
<feature type="compositionally biased region" description="Low complexity" evidence="1">
    <location>
        <begin position="375"/>
        <end position="384"/>
    </location>
</feature>
<gene>
    <name evidence="4" type="ORF">OSB04_016294</name>
</gene>
<evidence type="ECO:0000259" key="3">
    <source>
        <dbReference type="Pfam" id="PF23041"/>
    </source>
</evidence>
<feature type="domain" description="DUF7036" evidence="3">
    <location>
        <begin position="210"/>
        <end position="301"/>
    </location>
</feature>